<dbReference type="EMBL" id="BK015535">
    <property type="protein sequence ID" value="DAE11695.1"/>
    <property type="molecule type" value="Genomic_DNA"/>
</dbReference>
<sequence>MSSCFFNSAVSFCSYLVKFSTVERYTLIPSYNLLILFKESDGINSAFYLSDKEFKFYTYIVNRRYKSIILSPLFSIARISLVVRIVELAFD</sequence>
<proteinExistence type="predicted"/>
<reference evidence="1" key="1">
    <citation type="journal article" date="2021" name="Proc. Natl. Acad. Sci. U.S.A.">
        <title>A Catalog of Tens of Thousands of Viruses from Human Metagenomes Reveals Hidden Associations with Chronic Diseases.</title>
        <authorList>
            <person name="Tisza M.J."/>
            <person name="Buck C.B."/>
        </authorList>
    </citation>
    <scope>NUCLEOTIDE SEQUENCE</scope>
    <source>
        <strain evidence="1">Ct2vX3</strain>
    </source>
</reference>
<organism evidence="1">
    <name type="scientific">Siphoviridae sp. ct2vX3</name>
    <dbReference type="NCBI Taxonomy" id="2825318"/>
    <lineage>
        <taxon>Viruses</taxon>
        <taxon>Duplodnaviria</taxon>
        <taxon>Heunggongvirae</taxon>
        <taxon>Uroviricota</taxon>
        <taxon>Caudoviricetes</taxon>
    </lineage>
</organism>
<protein>
    <submittedName>
        <fullName evidence="1">Uncharacterized protein</fullName>
    </submittedName>
</protein>
<accession>A0A8S5PXF0</accession>
<name>A0A8S5PXF0_9CAUD</name>
<evidence type="ECO:0000313" key="1">
    <source>
        <dbReference type="EMBL" id="DAE11695.1"/>
    </source>
</evidence>